<feature type="region of interest" description="Disordered" evidence="1">
    <location>
        <begin position="33"/>
        <end position="108"/>
    </location>
</feature>
<feature type="compositionally biased region" description="Polar residues" evidence="1">
    <location>
        <begin position="52"/>
        <end position="82"/>
    </location>
</feature>
<evidence type="ECO:0000313" key="2">
    <source>
        <dbReference type="EMBL" id="KAF2761534.1"/>
    </source>
</evidence>
<protein>
    <submittedName>
        <fullName evidence="2">Uncharacterized protein</fullName>
    </submittedName>
</protein>
<name>A0A6A6WHH6_9PEZI</name>
<dbReference type="RefSeq" id="XP_033603985.1">
    <property type="nucleotide sequence ID" value="XM_033739547.1"/>
</dbReference>
<evidence type="ECO:0000256" key="1">
    <source>
        <dbReference type="SAM" id="MobiDB-lite"/>
    </source>
</evidence>
<sequence>MLIPGLKVYCHTRSKDQAGRALDIECSTRSTTLYPSPSISATHAPSKIPIQTPATTPKSPTHKISATAPTRTGNPSPPNRCTTLVLPPLTIGNGKSISDNTPFPTRLT</sequence>
<evidence type="ECO:0000313" key="3">
    <source>
        <dbReference type="Proteomes" id="UP000799437"/>
    </source>
</evidence>
<dbReference type="Proteomes" id="UP000799437">
    <property type="component" value="Unassembled WGS sequence"/>
</dbReference>
<reference evidence="2" key="1">
    <citation type="journal article" date="2020" name="Stud. Mycol.">
        <title>101 Dothideomycetes genomes: a test case for predicting lifestyles and emergence of pathogens.</title>
        <authorList>
            <person name="Haridas S."/>
            <person name="Albert R."/>
            <person name="Binder M."/>
            <person name="Bloem J."/>
            <person name="Labutti K."/>
            <person name="Salamov A."/>
            <person name="Andreopoulos B."/>
            <person name="Baker S."/>
            <person name="Barry K."/>
            <person name="Bills G."/>
            <person name="Bluhm B."/>
            <person name="Cannon C."/>
            <person name="Castanera R."/>
            <person name="Culley D."/>
            <person name="Daum C."/>
            <person name="Ezra D."/>
            <person name="Gonzalez J."/>
            <person name="Henrissat B."/>
            <person name="Kuo A."/>
            <person name="Liang C."/>
            <person name="Lipzen A."/>
            <person name="Lutzoni F."/>
            <person name="Magnuson J."/>
            <person name="Mondo S."/>
            <person name="Nolan M."/>
            <person name="Ohm R."/>
            <person name="Pangilinan J."/>
            <person name="Park H.-J."/>
            <person name="Ramirez L."/>
            <person name="Alfaro M."/>
            <person name="Sun H."/>
            <person name="Tritt A."/>
            <person name="Yoshinaga Y."/>
            <person name="Zwiers L.-H."/>
            <person name="Turgeon B."/>
            <person name="Goodwin S."/>
            <person name="Spatafora J."/>
            <person name="Crous P."/>
            <person name="Grigoriev I."/>
        </authorList>
    </citation>
    <scope>NUCLEOTIDE SEQUENCE</scope>
    <source>
        <strain evidence="2">CBS 121739</strain>
    </source>
</reference>
<feature type="compositionally biased region" description="Polar residues" evidence="1">
    <location>
        <begin position="93"/>
        <end position="108"/>
    </location>
</feature>
<organism evidence="2 3">
    <name type="scientific">Pseudovirgaria hyperparasitica</name>
    <dbReference type="NCBI Taxonomy" id="470096"/>
    <lineage>
        <taxon>Eukaryota</taxon>
        <taxon>Fungi</taxon>
        <taxon>Dikarya</taxon>
        <taxon>Ascomycota</taxon>
        <taxon>Pezizomycotina</taxon>
        <taxon>Dothideomycetes</taxon>
        <taxon>Dothideomycetes incertae sedis</taxon>
        <taxon>Acrospermales</taxon>
        <taxon>Acrospermaceae</taxon>
        <taxon>Pseudovirgaria</taxon>
    </lineage>
</organism>
<proteinExistence type="predicted"/>
<dbReference type="GeneID" id="54480601"/>
<feature type="compositionally biased region" description="Polar residues" evidence="1">
    <location>
        <begin position="33"/>
        <end position="43"/>
    </location>
</feature>
<keyword evidence="3" id="KW-1185">Reference proteome</keyword>
<dbReference type="AlphaFoldDB" id="A0A6A6WHH6"/>
<dbReference type="EMBL" id="ML996566">
    <property type="protein sequence ID" value="KAF2761534.1"/>
    <property type="molecule type" value="Genomic_DNA"/>
</dbReference>
<gene>
    <name evidence="2" type="ORF">EJ05DRAFT_175800</name>
</gene>
<accession>A0A6A6WHH6</accession>